<gene>
    <name evidence="3" type="ORF">E4U09_000038</name>
</gene>
<comment type="caution">
    <text evidence="3">The sequence shown here is derived from an EMBL/GenBank/DDBJ whole genome shotgun (WGS) entry which is preliminary data.</text>
</comment>
<evidence type="ECO:0000256" key="2">
    <source>
        <dbReference type="SAM" id="MobiDB-lite"/>
    </source>
</evidence>
<dbReference type="Proteomes" id="UP000707071">
    <property type="component" value="Unassembled WGS sequence"/>
</dbReference>
<reference evidence="3 4" key="1">
    <citation type="journal article" date="2020" name="bioRxiv">
        <title>Whole genome comparisons of ergot fungi reveals the divergence and evolution of species within the genus Claviceps are the result of varying mechanisms driving genome evolution and host range expansion.</title>
        <authorList>
            <person name="Wyka S.A."/>
            <person name="Mondo S.J."/>
            <person name="Liu M."/>
            <person name="Dettman J."/>
            <person name="Nalam V."/>
            <person name="Broders K.D."/>
        </authorList>
    </citation>
    <scope>NUCLEOTIDE SEQUENCE [LARGE SCALE GENOMIC DNA]</scope>
    <source>
        <strain evidence="3 4">Clav52</strain>
    </source>
</reference>
<feature type="compositionally biased region" description="Polar residues" evidence="2">
    <location>
        <begin position="108"/>
        <end position="120"/>
    </location>
</feature>
<dbReference type="AlphaFoldDB" id="A0A9P7QRS7"/>
<sequence length="942" mass="107220">MNANEAAHRHAKGSYRDSRRSMPESELFVQSSPRNVPQGKVRSYEPSLMKMGSDRPYPDERRPSSASTCGDLEGPHRINAFKHLGTSHGHNDTDLVGRILSPRVCETALSQRSRSRTSNMSRKRSITGKQSSKPDPERKTLLMNQVARYWNECIGLADEEKAHAKAESDSLRKELQRQQTKLQEAEQKFETERTNRQALEGRLAAADKAHSSICQENSELLEQVDKLKEEVETSKERAKTLNGKYRTYRAKLNEAIVEQQRLFTQAKDFYNQSIQDLRQEHEARILDSKAIEQALADSVQKRAKIKECLEELRLDFEQQVQEKQEAISKLKMKSIEQDQALISEKKVSDELRGQLETERTRNGDAMKEVSSSMKELQDFMTARALEQPQERELPAHAQQRLHVLEEAVQNCATTVSTQSNFGSMVQKIEEKIMTEIKPALCDITQCQTVTNEVLSLISNGCATELGLVRGEVEGLSQKQLDLHGLVAERSEMLSNAFECIRDGVAGTREVCDDLGQSLESWFSEERRSMSEEQSLWKEDVVSQLTQREKTIDDLKTVCDNAAQMHSTRFEQLSKSLATKEEGKQLAQAMMEEFRFVLDHELCRDKAKAEHDSKQTQYTLANLESQIRTVIERFERDKTEGGDTESQESNASSKHMIQDLQAEAKATADLRHRWHSDVKLIDSMRSNLERVQSLMPYIDQCHGMMDSITRVEDMIEHTSKYIDQEHRWVRHQLQEQALARDDTIAATSDAMRPRLGDDPQAHDDIASVGSVHTSIQETIRRRVHVHSPIEPFFPANAPSIEQEKKRRRDATKVPSILKIISQPSSQEIIVTGDECNKTETELGPVHEYRKKTAQTGSSTEETTRIIHEIGSSFITEKPARSAFDLPRITDYQPLFGASSGVVIKHGRETNEKDDSTRIKRLSARMACIVPYVKHQNEAIKENV</sequence>
<feature type="compositionally biased region" description="Basic and acidic residues" evidence="2">
    <location>
        <begin position="52"/>
        <end position="63"/>
    </location>
</feature>
<proteinExistence type="predicted"/>
<evidence type="ECO:0000256" key="1">
    <source>
        <dbReference type="SAM" id="Coils"/>
    </source>
</evidence>
<keyword evidence="1" id="KW-0175">Coiled coil</keyword>
<dbReference type="EMBL" id="SRRH01000001">
    <property type="protein sequence ID" value="KAG6304129.1"/>
    <property type="molecule type" value="Genomic_DNA"/>
</dbReference>
<feature type="region of interest" description="Disordered" evidence="2">
    <location>
        <begin position="1"/>
        <end position="74"/>
    </location>
</feature>
<organism evidence="3 4">
    <name type="scientific">Claviceps aff. purpurea</name>
    <dbReference type="NCBI Taxonomy" id="1967640"/>
    <lineage>
        <taxon>Eukaryota</taxon>
        <taxon>Fungi</taxon>
        <taxon>Dikarya</taxon>
        <taxon>Ascomycota</taxon>
        <taxon>Pezizomycotina</taxon>
        <taxon>Sordariomycetes</taxon>
        <taxon>Hypocreomycetidae</taxon>
        <taxon>Hypocreales</taxon>
        <taxon>Clavicipitaceae</taxon>
        <taxon>Claviceps</taxon>
    </lineage>
</organism>
<name>A0A9P7QRS7_9HYPO</name>
<evidence type="ECO:0000313" key="4">
    <source>
        <dbReference type="Proteomes" id="UP000707071"/>
    </source>
</evidence>
<accession>A0A9P7QRS7</accession>
<keyword evidence="4" id="KW-1185">Reference proteome</keyword>
<protein>
    <submittedName>
        <fullName evidence="3">Uncharacterized protein</fullName>
    </submittedName>
</protein>
<evidence type="ECO:0000313" key="3">
    <source>
        <dbReference type="EMBL" id="KAG6304129.1"/>
    </source>
</evidence>
<feature type="region of interest" description="Disordered" evidence="2">
    <location>
        <begin position="634"/>
        <end position="654"/>
    </location>
</feature>
<feature type="region of interest" description="Disordered" evidence="2">
    <location>
        <begin position="107"/>
        <end position="139"/>
    </location>
</feature>
<feature type="compositionally biased region" description="Basic and acidic residues" evidence="2">
    <location>
        <begin position="183"/>
        <end position="194"/>
    </location>
</feature>
<feature type="coiled-coil region" evidence="1">
    <location>
        <begin position="306"/>
        <end position="333"/>
    </location>
</feature>
<feature type="compositionally biased region" description="Basic and acidic residues" evidence="2">
    <location>
        <begin position="165"/>
        <end position="176"/>
    </location>
</feature>
<feature type="region of interest" description="Disordered" evidence="2">
    <location>
        <begin position="165"/>
        <end position="194"/>
    </location>
</feature>
<feature type="compositionally biased region" description="Basic and acidic residues" evidence="2">
    <location>
        <begin position="14"/>
        <end position="23"/>
    </location>
</feature>